<protein>
    <submittedName>
        <fullName evidence="1">Uncharacterized protein</fullName>
    </submittedName>
</protein>
<sequence length="88" mass="9778">MHEPVGPSQVLDRIVTSSCIPMHRQKPTCRKIPEKCPEKIPYQQTSSFGCWSQSLDVVDEVTSVVGGRRSQGLVTLSTTTGKEYRRSA</sequence>
<gene>
    <name evidence="1" type="ORF">V7x_37590</name>
</gene>
<reference evidence="1 2" key="1">
    <citation type="submission" date="2019-02" db="EMBL/GenBank/DDBJ databases">
        <title>Deep-cultivation of Planctomycetes and their phenomic and genomic characterization uncovers novel biology.</title>
        <authorList>
            <person name="Wiegand S."/>
            <person name="Jogler M."/>
            <person name="Boedeker C."/>
            <person name="Pinto D."/>
            <person name="Vollmers J."/>
            <person name="Rivas-Marin E."/>
            <person name="Kohn T."/>
            <person name="Peeters S.H."/>
            <person name="Heuer A."/>
            <person name="Rast P."/>
            <person name="Oberbeckmann S."/>
            <person name="Bunk B."/>
            <person name="Jeske O."/>
            <person name="Meyerdierks A."/>
            <person name="Storesund J.E."/>
            <person name="Kallscheuer N."/>
            <person name="Luecker S."/>
            <person name="Lage O.M."/>
            <person name="Pohl T."/>
            <person name="Merkel B.J."/>
            <person name="Hornburger P."/>
            <person name="Mueller R.-W."/>
            <person name="Bruemmer F."/>
            <person name="Labrenz M."/>
            <person name="Spormann A.M."/>
            <person name="Op Den Camp H."/>
            <person name="Overmann J."/>
            <person name="Amann R."/>
            <person name="Jetten M.S.M."/>
            <person name="Mascher T."/>
            <person name="Medema M.H."/>
            <person name="Devos D.P."/>
            <person name="Kaster A.-K."/>
            <person name="Ovreas L."/>
            <person name="Rohde M."/>
            <person name="Galperin M.Y."/>
            <person name="Jogler C."/>
        </authorList>
    </citation>
    <scope>NUCLEOTIDE SEQUENCE [LARGE SCALE GENOMIC DNA]</scope>
    <source>
        <strain evidence="1 2">V7</strain>
    </source>
</reference>
<organism evidence="1 2">
    <name type="scientific">Crateriforma conspicua</name>
    <dbReference type="NCBI Taxonomy" id="2527996"/>
    <lineage>
        <taxon>Bacteria</taxon>
        <taxon>Pseudomonadati</taxon>
        <taxon>Planctomycetota</taxon>
        <taxon>Planctomycetia</taxon>
        <taxon>Planctomycetales</taxon>
        <taxon>Planctomycetaceae</taxon>
        <taxon>Crateriforma</taxon>
    </lineage>
</organism>
<dbReference type="EMBL" id="SJPZ01000002">
    <property type="protein sequence ID" value="TWU62030.1"/>
    <property type="molecule type" value="Genomic_DNA"/>
</dbReference>
<name>A0A5C6FIT7_9PLAN</name>
<dbReference type="AlphaFoldDB" id="A0A5C6FIT7"/>
<dbReference type="Proteomes" id="UP000316476">
    <property type="component" value="Unassembled WGS sequence"/>
</dbReference>
<proteinExistence type="predicted"/>
<evidence type="ECO:0000313" key="2">
    <source>
        <dbReference type="Proteomes" id="UP000316476"/>
    </source>
</evidence>
<evidence type="ECO:0000313" key="1">
    <source>
        <dbReference type="EMBL" id="TWU62030.1"/>
    </source>
</evidence>
<comment type="caution">
    <text evidence="1">The sequence shown here is derived from an EMBL/GenBank/DDBJ whole genome shotgun (WGS) entry which is preliminary data.</text>
</comment>
<accession>A0A5C6FIT7</accession>